<feature type="region of interest" description="Disordered" evidence="2">
    <location>
        <begin position="649"/>
        <end position="704"/>
    </location>
</feature>
<evidence type="ECO:0000313" key="3">
    <source>
        <dbReference type="EMBL" id="AEP08981.1"/>
    </source>
</evidence>
<proteinExistence type="predicted"/>
<evidence type="ECO:0000256" key="1">
    <source>
        <dbReference type="SAM" id="Coils"/>
    </source>
</evidence>
<organism evidence="3 4">
    <name type="scientific">Micavibrio aeruginosavorus (strain ARL-13)</name>
    <dbReference type="NCBI Taxonomy" id="856793"/>
    <lineage>
        <taxon>Bacteria</taxon>
        <taxon>Pseudomonadati</taxon>
        <taxon>Bdellovibrionota</taxon>
        <taxon>Bdellovibrionia</taxon>
        <taxon>Bdellovibrionales</taxon>
        <taxon>Pseudobdellovibrionaceae</taxon>
        <taxon>Micavibrio</taxon>
    </lineage>
</organism>
<feature type="compositionally biased region" description="Low complexity" evidence="2">
    <location>
        <begin position="675"/>
        <end position="693"/>
    </location>
</feature>
<dbReference type="Gene3D" id="1.10.287.1490">
    <property type="match status" value="1"/>
</dbReference>
<dbReference type="KEGG" id="mai:MICA_647"/>
<keyword evidence="4" id="KW-1185">Reference proteome</keyword>
<protein>
    <submittedName>
        <fullName evidence="3">Uncharacterized protein</fullName>
    </submittedName>
</protein>
<feature type="coiled-coil region" evidence="1">
    <location>
        <begin position="438"/>
        <end position="472"/>
    </location>
</feature>
<dbReference type="RefSeq" id="WP_014102204.1">
    <property type="nucleotide sequence ID" value="NC_016026.1"/>
</dbReference>
<dbReference type="Proteomes" id="UP000009286">
    <property type="component" value="Chromosome"/>
</dbReference>
<feature type="compositionally biased region" description="Polar residues" evidence="2">
    <location>
        <begin position="180"/>
        <end position="193"/>
    </location>
</feature>
<dbReference type="HOGENOM" id="CLU_383939_0_0_5"/>
<accession>G2KP80</accession>
<feature type="coiled-coil region" evidence="1">
    <location>
        <begin position="529"/>
        <end position="584"/>
    </location>
</feature>
<feature type="compositionally biased region" description="Polar residues" evidence="2">
    <location>
        <begin position="649"/>
        <end position="664"/>
    </location>
</feature>
<feature type="compositionally biased region" description="Polar residues" evidence="2">
    <location>
        <begin position="96"/>
        <end position="119"/>
    </location>
</feature>
<name>G2KP80_MICAA</name>
<dbReference type="OrthoDB" id="9816815at2"/>
<reference evidence="3 4" key="1">
    <citation type="journal article" date="2011" name="BMC Genomics">
        <title>Genomic insights into an obligate epibiotic bacterial predator: Micavibrio aeruginosavorus ARL-13.</title>
        <authorList>
            <person name="Wang Z."/>
            <person name="Kadouri D."/>
            <person name="Wu M."/>
        </authorList>
    </citation>
    <scope>NUCLEOTIDE SEQUENCE [LARGE SCALE GENOMIC DNA]</scope>
    <source>
        <strain evidence="3 4">ARL-13</strain>
    </source>
</reference>
<dbReference type="STRING" id="856793.MICA_647"/>
<feature type="region of interest" description="Disordered" evidence="2">
    <location>
        <begin position="178"/>
        <end position="197"/>
    </location>
</feature>
<sequence length="720" mass="78894">MAESGQTPNQTNAVYDVERGTYRRIFNESTTTIGMKGAEADRALFDTAPLQSARRAMELGNDAAAQSQTIPNEINSATNIAAIDNSAPQAAATKDSAPSASSQGTNQNNNAASEASGPDQQAIQIEALSPIFEAQVKTPNARTIAAENVMDAVYESQHGHKGLRELNAMETLAERMGTTGPVNSSVRGGQTQAEQKEKERTAQAIRYSQYIRQLEENVRQNQLAVEQAQKRLNEANERVAQAEREVEEAEQNVQAAEQRVERLNEDVVVLDQKIAENAEQRAVLEAEGEQLNNQIDVLEEQEANTQQEINQIDAQMTVLDGQMAANEAMVETNQQILEENLDKLNTAKEEQMAVATDNSEVFRRLNAMEANAPRDPENGDKLFVNEQGQIVNQNGDVKDISKDDLDNANALSSFERYSNLKQQSGDNLDKFINKTVEIDDAKTQAEQAQNTVNEKTAENAQLSERRVSLEELRGYYEEGMVGIRQEIGNLKADLAENQTELQNVVSAGEALAQAKLKKVEELGIAKGDLAQAKAELMEKQGNLTAAQQEQLEAIQELETAEKNLAESQQKLENANNSADAQINQMNDYQAWLENTDTREQILSQQIDRTQILDKTPESLRTYVSTSMDNTKRLIDERYGMAPEREMVASTGNDAATSRVGTSAAKSDIDPGMDMNSAFAAAASPNQPTAATPQVPGADMDMTEQTRRAGLNGQTMSMGMA</sequence>
<dbReference type="SUPFAM" id="SSF57997">
    <property type="entry name" value="Tropomyosin"/>
    <property type="match status" value="1"/>
</dbReference>
<feature type="coiled-coil region" evidence="1">
    <location>
        <begin position="211"/>
        <end position="354"/>
    </location>
</feature>
<evidence type="ECO:0000256" key="2">
    <source>
        <dbReference type="SAM" id="MobiDB-lite"/>
    </source>
</evidence>
<keyword evidence="1" id="KW-0175">Coiled coil</keyword>
<dbReference type="AlphaFoldDB" id="G2KP80"/>
<feature type="region of interest" description="Disordered" evidence="2">
    <location>
        <begin position="88"/>
        <end position="119"/>
    </location>
</feature>
<dbReference type="EMBL" id="CP002382">
    <property type="protein sequence ID" value="AEP08981.1"/>
    <property type="molecule type" value="Genomic_DNA"/>
</dbReference>
<evidence type="ECO:0000313" key="4">
    <source>
        <dbReference type="Proteomes" id="UP000009286"/>
    </source>
</evidence>
<gene>
    <name evidence="3" type="ordered locus">MICA_647</name>
</gene>
<dbReference type="eggNOG" id="COG1196">
    <property type="taxonomic scope" value="Bacteria"/>
</dbReference>